<dbReference type="Proteomes" id="UP001595683">
    <property type="component" value="Unassembled WGS sequence"/>
</dbReference>
<evidence type="ECO:0000313" key="7">
    <source>
        <dbReference type="Proteomes" id="UP001595683"/>
    </source>
</evidence>
<reference evidence="7" key="1">
    <citation type="journal article" date="2019" name="Int. J. Syst. Evol. Microbiol.">
        <title>The Global Catalogue of Microorganisms (GCM) 10K type strain sequencing project: providing services to taxonomists for standard genome sequencing and annotation.</title>
        <authorList>
            <consortium name="The Broad Institute Genomics Platform"/>
            <consortium name="The Broad Institute Genome Sequencing Center for Infectious Disease"/>
            <person name="Wu L."/>
            <person name="Ma J."/>
        </authorList>
    </citation>
    <scope>NUCLEOTIDE SEQUENCE [LARGE SCALE GENOMIC DNA]</scope>
    <source>
        <strain evidence="7">KCTC 42224</strain>
    </source>
</reference>
<comment type="caution">
    <text evidence="6">The sequence shown here is derived from an EMBL/GenBank/DDBJ whole genome shotgun (WGS) entry which is preliminary data.</text>
</comment>
<dbReference type="SUPFAM" id="SSF47413">
    <property type="entry name" value="lambda repressor-like DNA-binding domains"/>
    <property type="match status" value="1"/>
</dbReference>
<dbReference type="PANTHER" id="PTHR46797">
    <property type="entry name" value="HTH-TYPE TRANSCRIPTIONAL REGULATOR"/>
    <property type="match status" value="1"/>
</dbReference>
<keyword evidence="3" id="KW-0238">DNA-binding</keyword>
<accession>A0ABV7UZU8</accession>
<sequence>MARPSAPSRPLYLGPRIKRLRRELGLTQQAMAEDLAVSPSYIALIERNQRPLTADLLLRLAATYRLDMADLAAQDRDDHARRLAEALRDPLFAEIDLPALEVADLATSFPGMTEALLRLHGAYARANQALAEGREAQAATPATDPAGEARRFLAARQHWFAALETRAEALSTEIDSAGGSAEWLRRNGLRVRAMPASVMMGALARYDRHNEQLLLDECLGPQRRAWQIGLHIAYTSLRPDIAAIVRGESFASATAAQLVRRALAELGAAALLMPYDRFARAAQALGHDPQALADLFGVEWQHAALRLATLNKPGHEGVPFFLVELDGAGNVVRRMDGAGFPFAAQGGGCPLWSLHQAFARPGEALTQWLELPHGERFFSMARTVDLASGAGLPPVRRALALVCPADQAPRLAAARGLDPQGAIATPIGVTCRLCQRPECAVRAQPPLGRDILPDDYRRAAVPFVFSEA</sequence>
<dbReference type="PIRSF" id="PIRSF019251">
    <property type="entry name" value="Rv0465c"/>
    <property type="match status" value="1"/>
</dbReference>
<protein>
    <submittedName>
        <fullName evidence="6">Short-chain fatty acyl-CoA regulator family protein</fullName>
    </submittedName>
</protein>
<evidence type="ECO:0000313" key="6">
    <source>
        <dbReference type="EMBL" id="MFC3670267.1"/>
    </source>
</evidence>
<dbReference type="Pfam" id="PF01381">
    <property type="entry name" value="HTH_3"/>
    <property type="match status" value="1"/>
</dbReference>
<dbReference type="PANTHER" id="PTHR46797:SF23">
    <property type="entry name" value="HTH-TYPE TRANSCRIPTIONAL REGULATOR SUTR"/>
    <property type="match status" value="1"/>
</dbReference>
<dbReference type="PROSITE" id="PS50943">
    <property type="entry name" value="HTH_CROC1"/>
    <property type="match status" value="1"/>
</dbReference>
<dbReference type="Pfam" id="PF06114">
    <property type="entry name" value="Peptidase_M78"/>
    <property type="match status" value="1"/>
</dbReference>
<evidence type="ECO:0000256" key="4">
    <source>
        <dbReference type="ARBA" id="ARBA00023163"/>
    </source>
</evidence>
<dbReference type="InterPro" id="IPR010982">
    <property type="entry name" value="Lambda_DNA-bd_dom_sf"/>
</dbReference>
<keyword evidence="7" id="KW-1185">Reference proteome</keyword>
<keyword evidence="4" id="KW-0804">Transcription</keyword>
<organism evidence="6 7">
    <name type="scientific">Novosphingobium pokkalii</name>
    <dbReference type="NCBI Taxonomy" id="1770194"/>
    <lineage>
        <taxon>Bacteria</taxon>
        <taxon>Pseudomonadati</taxon>
        <taxon>Pseudomonadota</taxon>
        <taxon>Alphaproteobacteria</taxon>
        <taxon>Sphingomonadales</taxon>
        <taxon>Sphingomonadaceae</taxon>
        <taxon>Novosphingobium</taxon>
    </lineage>
</organism>
<dbReference type="InterPro" id="IPR010359">
    <property type="entry name" value="IrrE_HExxH"/>
</dbReference>
<dbReference type="InterPro" id="IPR026281">
    <property type="entry name" value="HTH_RamB"/>
</dbReference>
<feature type="domain" description="HTH cro/C1-type" evidence="5">
    <location>
        <begin position="17"/>
        <end position="71"/>
    </location>
</feature>
<evidence type="ECO:0000259" key="5">
    <source>
        <dbReference type="PROSITE" id="PS50943"/>
    </source>
</evidence>
<keyword evidence="2" id="KW-0805">Transcription regulation</keyword>
<dbReference type="InterPro" id="IPR050807">
    <property type="entry name" value="TransReg_Diox_bact_type"/>
</dbReference>
<dbReference type="CDD" id="cd00093">
    <property type="entry name" value="HTH_XRE"/>
    <property type="match status" value="1"/>
</dbReference>
<proteinExistence type="inferred from homology"/>
<dbReference type="EMBL" id="JBHRYE010000005">
    <property type="protein sequence ID" value="MFC3670267.1"/>
    <property type="molecule type" value="Genomic_DNA"/>
</dbReference>
<dbReference type="RefSeq" id="WP_191325964.1">
    <property type="nucleotide sequence ID" value="NZ_BMZP01000025.1"/>
</dbReference>
<gene>
    <name evidence="6" type="ORF">ACFOOT_02410</name>
</gene>
<dbReference type="InterPro" id="IPR018653">
    <property type="entry name" value="ScfR_C"/>
</dbReference>
<dbReference type="Gene3D" id="1.10.260.40">
    <property type="entry name" value="lambda repressor-like DNA-binding domains"/>
    <property type="match status" value="1"/>
</dbReference>
<name>A0ABV7UZU8_9SPHN</name>
<dbReference type="SMART" id="SM00530">
    <property type="entry name" value="HTH_XRE"/>
    <property type="match status" value="1"/>
</dbReference>
<comment type="similarity">
    <text evidence="1">Belongs to the short-chain fatty acyl-CoA assimilation regulator (ScfR) family.</text>
</comment>
<evidence type="ECO:0000256" key="1">
    <source>
        <dbReference type="ARBA" id="ARBA00007227"/>
    </source>
</evidence>
<dbReference type="Pfam" id="PF09856">
    <property type="entry name" value="ScfRs"/>
    <property type="match status" value="1"/>
</dbReference>
<dbReference type="InterPro" id="IPR001387">
    <property type="entry name" value="Cro/C1-type_HTH"/>
</dbReference>
<evidence type="ECO:0000256" key="2">
    <source>
        <dbReference type="ARBA" id="ARBA00023015"/>
    </source>
</evidence>
<evidence type="ECO:0000256" key="3">
    <source>
        <dbReference type="ARBA" id="ARBA00023125"/>
    </source>
</evidence>